<evidence type="ECO:0000256" key="2">
    <source>
        <dbReference type="ARBA" id="ARBA00022475"/>
    </source>
</evidence>
<dbReference type="PROSITE" id="PS00237">
    <property type="entry name" value="G_PROTEIN_RECEP_F1_1"/>
    <property type="match status" value="1"/>
</dbReference>
<dbReference type="PROSITE" id="PS50262">
    <property type="entry name" value="G_PROTEIN_RECEP_F1_2"/>
    <property type="match status" value="1"/>
</dbReference>
<proteinExistence type="inferred from homology"/>
<dbReference type="AlphaFoldDB" id="A0A8D2ZS16"/>
<dbReference type="Proteomes" id="UP000694558">
    <property type="component" value="Chromosome 15"/>
</dbReference>
<evidence type="ECO:0000313" key="15">
    <source>
        <dbReference type="Proteomes" id="UP000694558"/>
    </source>
</evidence>
<keyword evidence="9" id="KW-0325">Glycoprotein</keyword>
<dbReference type="FunFam" id="1.20.1070.10:FF:000691">
    <property type="entry name" value="Predicted vertebrate-like dopamine D1-like G-protein coupled receptor"/>
    <property type="match status" value="1"/>
</dbReference>
<feature type="transmembrane region" description="Helical" evidence="12">
    <location>
        <begin position="61"/>
        <end position="80"/>
    </location>
</feature>
<organism evidence="14 15">
    <name type="scientific">Scophthalmus maximus</name>
    <name type="common">Turbot</name>
    <name type="synonym">Psetta maxima</name>
    <dbReference type="NCBI Taxonomy" id="52904"/>
    <lineage>
        <taxon>Eukaryota</taxon>
        <taxon>Metazoa</taxon>
        <taxon>Chordata</taxon>
        <taxon>Craniata</taxon>
        <taxon>Vertebrata</taxon>
        <taxon>Euteleostomi</taxon>
        <taxon>Actinopterygii</taxon>
        <taxon>Neopterygii</taxon>
        <taxon>Teleostei</taxon>
        <taxon>Neoteleostei</taxon>
        <taxon>Acanthomorphata</taxon>
        <taxon>Carangaria</taxon>
        <taxon>Pleuronectiformes</taxon>
        <taxon>Pleuronectoidei</taxon>
        <taxon>Scophthalmidae</taxon>
        <taxon>Scophthalmus</taxon>
    </lineage>
</organism>
<evidence type="ECO:0000313" key="14">
    <source>
        <dbReference type="Ensembl" id="ENSSMAP00000006662.2"/>
    </source>
</evidence>
<feature type="transmembrane region" description="Helical" evidence="12">
    <location>
        <begin position="24"/>
        <end position="49"/>
    </location>
</feature>
<dbReference type="PRINTS" id="PR00242">
    <property type="entry name" value="DOPAMINER"/>
</dbReference>
<keyword evidence="8 11" id="KW-0675">Receptor</keyword>
<gene>
    <name evidence="14" type="primary">LOC118284259</name>
</gene>
<evidence type="ECO:0000256" key="6">
    <source>
        <dbReference type="ARBA" id="ARBA00023136"/>
    </source>
</evidence>
<evidence type="ECO:0000259" key="13">
    <source>
        <dbReference type="PROSITE" id="PS50262"/>
    </source>
</evidence>
<feature type="transmembrane region" description="Helical" evidence="12">
    <location>
        <begin position="245"/>
        <end position="266"/>
    </location>
</feature>
<keyword evidence="2" id="KW-1003">Cell membrane</keyword>
<dbReference type="InterPro" id="IPR017452">
    <property type="entry name" value="GPCR_Rhodpsn_7TM"/>
</dbReference>
<dbReference type="GeneTree" id="ENSGT00940000157037"/>
<dbReference type="SMART" id="SM01381">
    <property type="entry name" value="7TM_GPCR_Srsx"/>
    <property type="match status" value="1"/>
</dbReference>
<evidence type="ECO:0000256" key="7">
    <source>
        <dbReference type="ARBA" id="ARBA00023157"/>
    </source>
</evidence>
<dbReference type="GO" id="GO:0004930">
    <property type="term" value="F:G protein-coupled receptor activity"/>
    <property type="evidence" value="ECO:0007669"/>
    <property type="project" value="UniProtKB-KW"/>
</dbReference>
<evidence type="ECO:0000256" key="10">
    <source>
        <dbReference type="ARBA" id="ARBA00023224"/>
    </source>
</evidence>
<evidence type="ECO:0000256" key="11">
    <source>
        <dbReference type="RuleBase" id="RU000688"/>
    </source>
</evidence>
<evidence type="ECO:0000256" key="8">
    <source>
        <dbReference type="ARBA" id="ARBA00023170"/>
    </source>
</evidence>
<evidence type="ECO:0000256" key="1">
    <source>
        <dbReference type="ARBA" id="ARBA00004651"/>
    </source>
</evidence>
<dbReference type="CDD" id="cd15057">
    <property type="entry name" value="7tmA_D1-like_dopamine_R"/>
    <property type="match status" value="1"/>
</dbReference>
<dbReference type="PANTHER" id="PTHR24248:SF123">
    <property type="entry name" value="G-PROTEIN COUPLED RECEPTORS FAMILY 1 PROFILE DOMAIN-CONTAINING PROTEIN"/>
    <property type="match status" value="1"/>
</dbReference>
<evidence type="ECO:0000256" key="12">
    <source>
        <dbReference type="SAM" id="Phobius"/>
    </source>
</evidence>
<reference evidence="14" key="2">
    <citation type="submission" date="2025-08" db="UniProtKB">
        <authorList>
            <consortium name="Ensembl"/>
        </authorList>
    </citation>
    <scope>IDENTIFICATION</scope>
</reference>
<comment type="similarity">
    <text evidence="11">Belongs to the G-protein coupled receptor 1 family.</text>
</comment>
<dbReference type="InterPro" id="IPR000929">
    <property type="entry name" value="Dopamine_rcpt"/>
</dbReference>
<name>A0A8D2ZS16_SCOMX</name>
<dbReference type="Gene3D" id="1.20.1070.10">
    <property type="entry name" value="Rhodopsin 7-helix transmembrane proteins"/>
    <property type="match status" value="1"/>
</dbReference>
<keyword evidence="10 11" id="KW-0807">Transducer</keyword>
<dbReference type="PANTHER" id="PTHR24248">
    <property type="entry name" value="ADRENERGIC RECEPTOR-RELATED G-PROTEIN COUPLED RECEPTOR"/>
    <property type="match status" value="1"/>
</dbReference>
<protein>
    <recommendedName>
        <fullName evidence="13">G-protein coupled receptors family 1 profile domain-containing protein</fullName>
    </recommendedName>
</protein>
<feature type="transmembrane region" description="Helical" evidence="12">
    <location>
        <begin position="183"/>
        <end position="207"/>
    </location>
</feature>
<reference evidence="14" key="1">
    <citation type="submission" date="2023-05" db="EMBL/GenBank/DDBJ databases">
        <title>High-quality long-read genome of Scophthalmus maximus.</title>
        <authorList>
            <person name="Lien S."/>
            <person name="Martinez P."/>
        </authorList>
    </citation>
    <scope>NUCLEOTIDE SEQUENCE [LARGE SCALE GENOMIC DNA]</scope>
</reference>
<keyword evidence="5 11" id="KW-0297">G-protein coupled receptor</keyword>
<dbReference type="InterPro" id="IPR000276">
    <property type="entry name" value="GPCR_Rhodpsn"/>
</dbReference>
<evidence type="ECO:0000256" key="5">
    <source>
        <dbReference type="ARBA" id="ARBA00023040"/>
    </source>
</evidence>
<sequence length="385" mass="43253">SSFVTETRGWFEEEEGAGGGGLRVLVGCVLFLLIVSTLLGNTLVCAAVVKFRHLRSKVTNFFVISLAVSDLFVAVLVMPWEAITEVTGTWLFGRFCGVWIAFDIMCSTASILNLCIISVDRYWAIASPFKYERKMTHRVAFVMIGVAWTLSILISFIPVQLNWHQAGEEAVAVMSCVANLNKTYAISSSFISFYIPVVIMIATYTRIYRIAQTQIRRITALERAAEQAPNDEATLKSSFKKETKVLKTLSIIMGVFVFCWLPFFVLNCTVPFCDPPCVSDTTFTVFVWFGWANSSLNPVIYAFNADFRRAFATILGCNRICPNNAVEAVNFSNELVSYHHDTTLHKEALVPAQPQQHPHTFTVTEEQRHQNIFTFKKLKSKNLAS</sequence>
<comment type="subcellular location">
    <subcellularLocation>
        <location evidence="1">Cell membrane</location>
        <topology evidence="1">Multi-pass membrane protein</topology>
    </subcellularLocation>
</comment>
<dbReference type="Ensembl" id="ENSSMAT00000006747.2">
    <property type="protein sequence ID" value="ENSSMAP00000006662.2"/>
    <property type="gene ID" value="ENSSMAG00000004109.2"/>
</dbReference>
<keyword evidence="3 11" id="KW-0812">Transmembrane</keyword>
<evidence type="ECO:0000256" key="4">
    <source>
        <dbReference type="ARBA" id="ARBA00022989"/>
    </source>
</evidence>
<evidence type="ECO:0000256" key="9">
    <source>
        <dbReference type="ARBA" id="ARBA00023180"/>
    </source>
</evidence>
<feature type="transmembrane region" description="Helical" evidence="12">
    <location>
        <begin position="139"/>
        <end position="163"/>
    </location>
</feature>
<feature type="transmembrane region" description="Helical" evidence="12">
    <location>
        <begin position="92"/>
        <end position="119"/>
    </location>
</feature>
<dbReference type="SUPFAM" id="SSF81321">
    <property type="entry name" value="Family A G protein-coupled receptor-like"/>
    <property type="match status" value="1"/>
</dbReference>
<dbReference type="GO" id="GO:0071880">
    <property type="term" value="P:adenylate cyclase-activating adrenergic receptor signaling pathway"/>
    <property type="evidence" value="ECO:0007669"/>
    <property type="project" value="TreeGrafter"/>
</dbReference>
<feature type="domain" description="G-protein coupled receptors family 1 profile" evidence="13">
    <location>
        <begin position="40"/>
        <end position="301"/>
    </location>
</feature>
<accession>A0A8D2ZS16</accession>
<keyword evidence="4 12" id="KW-1133">Transmembrane helix</keyword>
<dbReference type="GO" id="GO:0043410">
    <property type="term" value="P:positive regulation of MAPK cascade"/>
    <property type="evidence" value="ECO:0007669"/>
    <property type="project" value="TreeGrafter"/>
</dbReference>
<keyword evidence="7" id="KW-1015">Disulfide bond</keyword>
<dbReference type="GO" id="GO:0005886">
    <property type="term" value="C:plasma membrane"/>
    <property type="evidence" value="ECO:0007669"/>
    <property type="project" value="UniProtKB-SubCell"/>
</dbReference>
<keyword evidence="6 12" id="KW-0472">Membrane</keyword>
<dbReference type="Pfam" id="PF00001">
    <property type="entry name" value="7tm_1"/>
    <property type="match status" value="1"/>
</dbReference>
<evidence type="ECO:0000256" key="3">
    <source>
        <dbReference type="ARBA" id="ARBA00022692"/>
    </source>
</evidence>
<dbReference type="PRINTS" id="PR00237">
    <property type="entry name" value="GPCRRHODOPSN"/>
</dbReference>